<dbReference type="Proteomes" id="UP000827872">
    <property type="component" value="Linkage Group LG15"/>
</dbReference>
<protein>
    <submittedName>
        <fullName evidence="1">Uncharacterized protein</fullName>
    </submittedName>
</protein>
<gene>
    <name evidence="1" type="ORF">K3G42_006033</name>
</gene>
<evidence type="ECO:0000313" key="2">
    <source>
        <dbReference type="Proteomes" id="UP000827872"/>
    </source>
</evidence>
<reference evidence="1" key="1">
    <citation type="submission" date="2021-08" db="EMBL/GenBank/DDBJ databases">
        <title>The first chromosome-level gecko genome reveals the dynamic sex chromosomes of Neotropical dwarf geckos (Sphaerodactylidae: Sphaerodactylus).</title>
        <authorList>
            <person name="Pinto B.J."/>
            <person name="Keating S.E."/>
            <person name="Gamble T."/>
        </authorList>
    </citation>
    <scope>NUCLEOTIDE SEQUENCE</scope>
    <source>
        <strain evidence="1">TG3544</strain>
    </source>
</reference>
<evidence type="ECO:0000313" key="1">
    <source>
        <dbReference type="EMBL" id="KAH7996425.1"/>
    </source>
</evidence>
<proteinExistence type="predicted"/>
<organism evidence="1 2">
    <name type="scientific">Sphaerodactylus townsendi</name>
    <dbReference type="NCBI Taxonomy" id="933632"/>
    <lineage>
        <taxon>Eukaryota</taxon>
        <taxon>Metazoa</taxon>
        <taxon>Chordata</taxon>
        <taxon>Craniata</taxon>
        <taxon>Vertebrata</taxon>
        <taxon>Euteleostomi</taxon>
        <taxon>Lepidosauria</taxon>
        <taxon>Squamata</taxon>
        <taxon>Bifurcata</taxon>
        <taxon>Gekkota</taxon>
        <taxon>Sphaerodactylidae</taxon>
        <taxon>Sphaerodactylus</taxon>
    </lineage>
</organism>
<accession>A0ACB8EUB2</accession>
<comment type="caution">
    <text evidence="1">The sequence shown here is derived from an EMBL/GenBank/DDBJ whole genome shotgun (WGS) entry which is preliminary data.</text>
</comment>
<name>A0ACB8EUB2_9SAUR</name>
<sequence length="222" mass="22762">MGALDSLAGGPADPTSAAALTMLNGAGSQSFAKEPPDLQGAATTKEPGEFKTGLPPERFYVPESPGPDGRCNLGLPYSGQLVPSGFGVANPAPPGRFLGPAVNSCSYRAQPPGPGPSSAGSPGNPCYPVAAGELYSSAGDLYPSAHGGDGGCYPSAVQHMFPRGPLYPVPGYQVSGKTQVVLNNYPLWAKFHKHQTEMIITKQGSLMKSSVDLAGLQLCCVN</sequence>
<dbReference type="EMBL" id="CM037628">
    <property type="protein sequence ID" value="KAH7996425.1"/>
    <property type="molecule type" value="Genomic_DNA"/>
</dbReference>
<keyword evidence="2" id="KW-1185">Reference proteome</keyword>